<evidence type="ECO:0000313" key="3">
    <source>
        <dbReference type="EMBL" id="QHT16212.1"/>
    </source>
</evidence>
<dbReference type="InterPro" id="IPR002641">
    <property type="entry name" value="PNPLA_dom"/>
</dbReference>
<name>A0A6C0DIN1_9ZZZZ</name>
<accession>A0A6C0DIN1</accession>
<dbReference type="PANTHER" id="PTHR46394:SF1">
    <property type="entry name" value="PNPLA DOMAIN-CONTAINING PROTEIN"/>
    <property type="match status" value="1"/>
</dbReference>
<dbReference type="Gene3D" id="3.40.1090.10">
    <property type="entry name" value="Cytosolic phospholipase A2 catalytic domain"/>
    <property type="match status" value="2"/>
</dbReference>
<sequence length="300" mass="34825">MTIKHLVISGGGPSMLQYLSAIQYLSENNFLNLNNIETIYGTSAGAIVGILLCLKFEDWEILNDYFIKRPWHELFHMKINYIFDAYTKKGIYDKKIVEKVFKPLLSAKDLPININLKDFFKYSKVELHFYSFEVNNFITEDISYLTHPELELIDAVMMSCGLPIIFTPVIIDNKCYIDGGVCANYPLKYCVDSGKAEDEILGFTNQYNEEIQKQKKICQESNLLDFILYFFFKMFNNLTLTIRVPCIKNQIICNVDYLSFNYLRSTINSEELRKELFQKGIESAKHFISENNKIGNSDIV</sequence>
<dbReference type="GO" id="GO:0006629">
    <property type="term" value="P:lipid metabolic process"/>
    <property type="evidence" value="ECO:0007669"/>
    <property type="project" value="UniProtKB-KW"/>
</dbReference>
<dbReference type="PROSITE" id="PS51635">
    <property type="entry name" value="PNPLA"/>
    <property type="match status" value="1"/>
</dbReference>
<dbReference type="InterPro" id="IPR052580">
    <property type="entry name" value="Lipid_Hydrolase"/>
</dbReference>
<protein>
    <recommendedName>
        <fullName evidence="2">PNPLA domain-containing protein</fullName>
    </recommendedName>
</protein>
<dbReference type="Pfam" id="PF01734">
    <property type="entry name" value="Patatin"/>
    <property type="match status" value="1"/>
</dbReference>
<dbReference type="AlphaFoldDB" id="A0A6C0DIN1"/>
<dbReference type="SUPFAM" id="SSF52151">
    <property type="entry name" value="FabD/lysophospholipase-like"/>
    <property type="match status" value="1"/>
</dbReference>
<evidence type="ECO:0000256" key="1">
    <source>
        <dbReference type="ARBA" id="ARBA00023098"/>
    </source>
</evidence>
<dbReference type="InterPro" id="IPR016035">
    <property type="entry name" value="Acyl_Trfase/lysoPLipase"/>
</dbReference>
<evidence type="ECO:0000259" key="2">
    <source>
        <dbReference type="PROSITE" id="PS51635"/>
    </source>
</evidence>
<feature type="domain" description="PNPLA" evidence="2">
    <location>
        <begin position="6"/>
        <end position="191"/>
    </location>
</feature>
<organism evidence="3">
    <name type="scientific">viral metagenome</name>
    <dbReference type="NCBI Taxonomy" id="1070528"/>
    <lineage>
        <taxon>unclassified sequences</taxon>
        <taxon>metagenomes</taxon>
        <taxon>organismal metagenomes</taxon>
    </lineage>
</organism>
<keyword evidence="1" id="KW-0443">Lipid metabolism</keyword>
<dbReference type="PANTHER" id="PTHR46394">
    <property type="entry name" value="ANNEXIN"/>
    <property type="match status" value="1"/>
</dbReference>
<dbReference type="EMBL" id="MN739617">
    <property type="protein sequence ID" value="QHT16212.1"/>
    <property type="molecule type" value="Genomic_DNA"/>
</dbReference>
<proteinExistence type="predicted"/>
<reference evidence="3" key="1">
    <citation type="journal article" date="2020" name="Nature">
        <title>Giant virus diversity and host interactions through global metagenomics.</title>
        <authorList>
            <person name="Schulz F."/>
            <person name="Roux S."/>
            <person name="Paez-Espino D."/>
            <person name="Jungbluth S."/>
            <person name="Walsh D.A."/>
            <person name="Denef V.J."/>
            <person name="McMahon K.D."/>
            <person name="Konstantinidis K.T."/>
            <person name="Eloe-Fadrosh E.A."/>
            <person name="Kyrpides N.C."/>
            <person name="Woyke T."/>
        </authorList>
    </citation>
    <scope>NUCLEOTIDE SEQUENCE</scope>
    <source>
        <strain evidence="3">GVMAG-M-3300023174-182</strain>
    </source>
</reference>